<evidence type="ECO:0000256" key="1">
    <source>
        <dbReference type="SAM" id="MobiDB-lite"/>
    </source>
</evidence>
<reference evidence="2 3" key="1">
    <citation type="submission" date="2019-01" db="EMBL/GenBank/DDBJ databases">
        <title>Sequencing of cultivated peanut Arachis hypogaea provides insights into genome evolution and oil improvement.</title>
        <authorList>
            <person name="Chen X."/>
        </authorList>
    </citation>
    <scope>NUCLEOTIDE SEQUENCE [LARGE SCALE GENOMIC DNA]</scope>
    <source>
        <strain evidence="3">cv. Fuhuasheng</strain>
        <tissue evidence="2">Leaves</tissue>
    </source>
</reference>
<protein>
    <submittedName>
        <fullName evidence="2">Uncharacterized protein</fullName>
    </submittedName>
</protein>
<organism evidence="2 3">
    <name type="scientific">Arachis hypogaea</name>
    <name type="common">Peanut</name>
    <dbReference type="NCBI Taxonomy" id="3818"/>
    <lineage>
        <taxon>Eukaryota</taxon>
        <taxon>Viridiplantae</taxon>
        <taxon>Streptophyta</taxon>
        <taxon>Embryophyta</taxon>
        <taxon>Tracheophyta</taxon>
        <taxon>Spermatophyta</taxon>
        <taxon>Magnoliopsida</taxon>
        <taxon>eudicotyledons</taxon>
        <taxon>Gunneridae</taxon>
        <taxon>Pentapetalae</taxon>
        <taxon>rosids</taxon>
        <taxon>fabids</taxon>
        <taxon>Fabales</taxon>
        <taxon>Fabaceae</taxon>
        <taxon>Papilionoideae</taxon>
        <taxon>50 kb inversion clade</taxon>
        <taxon>dalbergioids sensu lato</taxon>
        <taxon>Dalbergieae</taxon>
        <taxon>Pterocarpus clade</taxon>
        <taxon>Arachis</taxon>
    </lineage>
</organism>
<sequence>MASSSSKRRKGKEPMEQPPFDEKKFRTFHHALQFGWIADKEIIYELGFQVTKTECPEITEKVEKRRWELLTDPITRVNATLVREFYANVVKLGYPSTIFRLCTKDGVVFEDGNLEWIKVSIPITLRRMHAVSSPLPQRRLRKRPAHQVEEGQNSEEQAPATLDMHQLQEAIDGLSRQYMENQGAQKELQLQMMDRQEESFSRWMNQ</sequence>
<gene>
    <name evidence="2" type="ORF">Ahy_A02g008335</name>
</gene>
<comment type="caution">
    <text evidence="2">The sequence shown here is derived from an EMBL/GenBank/DDBJ whole genome shotgun (WGS) entry which is preliminary data.</text>
</comment>
<feature type="compositionally biased region" description="Basic residues" evidence="1">
    <location>
        <begin position="1"/>
        <end position="11"/>
    </location>
</feature>
<proteinExistence type="predicted"/>
<dbReference type="Proteomes" id="UP000289738">
    <property type="component" value="Chromosome A02"/>
</dbReference>
<feature type="region of interest" description="Disordered" evidence="1">
    <location>
        <begin position="135"/>
        <end position="161"/>
    </location>
</feature>
<name>A0A445EEZ0_ARAHY</name>
<evidence type="ECO:0000313" key="2">
    <source>
        <dbReference type="EMBL" id="RYR73823.1"/>
    </source>
</evidence>
<accession>A0A445EEZ0</accession>
<feature type="region of interest" description="Disordered" evidence="1">
    <location>
        <begin position="1"/>
        <end position="20"/>
    </location>
</feature>
<dbReference type="AlphaFoldDB" id="A0A445EEZ0"/>
<dbReference type="EMBL" id="SDMP01000002">
    <property type="protein sequence ID" value="RYR73823.1"/>
    <property type="molecule type" value="Genomic_DNA"/>
</dbReference>
<evidence type="ECO:0000313" key="3">
    <source>
        <dbReference type="Proteomes" id="UP000289738"/>
    </source>
</evidence>
<keyword evidence="3" id="KW-1185">Reference proteome</keyword>